<gene>
    <name evidence="1" type="ORF">MCOR_13220</name>
</gene>
<evidence type="ECO:0000313" key="1">
    <source>
        <dbReference type="EMBL" id="CAC5376657.1"/>
    </source>
</evidence>
<dbReference type="AlphaFoldDB" id="A0A6J8AZ31"/>
<dbReference type="EMBL" id="CACVKT020002230">
    <property type="protein sequence ID" value="CAC5376657.1"/>
    <property type="molecule type" value="Genomic_DNA"/>
</dbReference>
<sequence>MDVVMRINGIPDGGNIETIPDGGNIETIPDGGNMETSEKTTELVTTLIKSIDRELQPGDIIRELQPGDIIRSHRIGPAPLTINSSENENNIHSTPPRQIIVRLKDPQVKKRILRCKKLLKNSRDMKYVKLNEDLTKTRNNIAYKIRQLKIEQIIKDTWTNDGKIMVKDNQEQIHVVNTQDSFDQFCTNFCMPGVFDFLHRLEMNSKERRHNKEVPKIPNTKLMPNQFFLQFLLINQPPQMIDMMDPRHDTSHMHKLYSKSKNHSEKIGVHEKWGRVIVYVKENIHSKRRDDLEVPGVESSSLIDLIITDNSNFVPYCGVGPPLLDQIRYHCPVIGFINAIKPACLSFKRKIWLYKQGDFDEYRRILTKTNWDSIFALNDVDEINSEISNRILDAAEISIPNRIVTIRKTDPTWLNNDLRKLIRKKNRIHSKQSGLIDPPIGTNLDKIEIN</sequence>
<keyword evidence="2" id="KW-1185">Reference proteome</keyword>
<evidence type="ECO:0000313" key="2">
    <source>
        <dbReference type="Proteomes" id="UP000507470"/>
    </source>
</evidence>
<dbReference type="OrthoDB" id="10046076at2759"/>
<reference evidence="1 2" key="1">
    <citation type="submission" date="2020-06" db="EMBL/GenBank/DDBJ databases">
        <authorList>
            <person name="Li R."/>
            <person name="Bekaert M."/>
        </authorList>
    </citation>
    <scope>NUCLEOTIDE SEQUENCE [LARGE SCALE GENOMIC DNA]</scope>
    <source>
        <strain evidence="2">wild</strain>
    </source>
</reference>
<organism evidence="1 2">
    <name type="scientific">Mytilus coruscus</name>
    <name type="common">Sea mussel</name>
    <dbReference type="NCBI Taxonomy" id="42192"/>
    <lineage>
        <taxon>Eukaryota</taxon>
        <taxon>Metazoa</taxon>
        <taxon>Spiralia</taxon>
        <taxon>Lophotrochozoa</taxon>
        <taxon>Mollusca</taxon>
        <taxon>Bivalvia</taxon>
        <taxon>Autobranchia</taxon>
        <taxon>Pteriomorphia</taxon>
        <taxon>Mytilida</taxon>
        <taxon>Mytiloidea</taxon>
        <taxon>Mytilidae</taxon>
        <taxon>Mytilinae</taxon>
        <taxon>Mytilus</taxon>
    </lineage>
</organism>
<dbReference type="Proteomes" id="UP000507470">
    <property type="component" value="Unassembled WGS sequence"/>
</dbReference>
<accession>A0A6J8AZ31</accession>
<protein>
    <submittedName>
        <fullName evidence="1">Uncharacterized protein</fullName>
    </submittedName>
</protein>
<name>A0A6J8AZ31_MYTCO</name>
<proteinExistence type="predicted"/>